<evidence type="ECO:0000256" key="5">
    <source>
        <dbReference type="ARBA" id="ARBA00022806"/>
    </source>
</evidence>
<dbReference type="EMBL" id="KB201338">
    <property type="protein sequence ID" value="ESO97098.1"/>
    <property type="molecule type" value="Genomic_DNA"/>
</dbReference>
<evidence type="ECO:0000256" key="9">
    <source>
        <dbReference type="SAM" id="MobiDB-lite"/>
    </source>
</evidence>
<dbReference type="OrthoDB" id="2020972at2759"/>
<dbReference type="PROSITE" id="PS51192">
    <property type="entry name" value="HELICASE_ATP_BIND_1"/>
    <property type="match status" value="1"/>
</dbReference>
<evidence type="ECO:0000256" key="2">
    <source>
        <dbReference type="ARBA" id="ARBA00007025"/>
    </source>
</evidence>
<feature type="region of interest" description="Disordered" evidence="9">
    <location>
        <begin position="875"/>
        <end position="905"/>
    </location>
</feature>
<keyword evidence="8" id="KW-0539">Nucleus</keyword>
<dbReference type="GO" id="GO:0016887">
    <property type="term" value="F:ATP hydrolysis activity"/>
    <property type="evidence" value="ECO:0007669"/>
    <property type="project" value="InterPro"/>
</dbReference>
<dbReference type="Gene3D" id="3.40.50.300">
    <property type="entry name" value="P-loop containing nucleotide triphosphate hydrolases"/>
    <property type="match status" value="1"/>
</dbReference>
<evidence type="ECO:0000259" key="10">
    <source>
        <dbReference type="PROSITE" id="PS51192"/>
    </source>
</evidence>
<dbReference type="Pfam" id="PF00176">
    <property type="entry name" value="SNF2-rel_dom"/>
    <property type="match status" value="1"/>
</dbReference>
<keyword evidence="13" id="KW-1185">Reference proteome</keyword>
<evidence type="ECO:0000259" key="11">
    <source>
        <dbReference type="PROSITE" id="PS51194"/>
    </source>
</evidence>
<feature type="domain" description="Helicase C-terminal" evidence="11">
    <location>
        <begin position="500"/>
        <end position="660"/>
    </location>
</feature>
<dbReference type="PANTHER" id="PTHR45797:SF1">
    <property type="entry name" value="HELICASE ARIP4"/>
    <property type="match status" value="1"/>
</dbReference>
<dbReference type="GO" id="GO:0005524">
    <property type="term" value="F:ATP binding"/>
    <property type="evidence" value="ECO:0007669"/>
    <property type="project" value="UniProtKB-KW"/>
</dbReference>
<keyword evidence="4" id="KW-0378">Hydrolase</keyword>
<evidence type="ECO:0000313" key="13">
    <source>
        <dbReference type="Proteomes" id="UP000030746"/>
    </source>
</evidence>
<feature type="domain" description="Helicase ATP-binding" evidence="10">
    <location>
        <begin position="100"/>
        <end position="319"/>
    </location>
</feature>
<evidence type="ECO:0000256" key="4">
    <source>
        <dbReference type="ARBA" id="ARBA00022801"/>
    </source>
</evidence>
<keyword evidence="3" id="KW-0547">Nucleotide-binding</keyword>
<dbReference type="GeneID" id="20234700"/>
<dbReference type="GO" id="GO:0005634">
    <property type="term" value="C:nucleus"/>
    <property type="evidence" value="ECO:0007669"/>
    <property type="project" value="UniProtKB-SubCell"/>
</dbReference>
<evidence type="ECO:0000256" key="7">
    <source>
        <dbReference type="ARBA" id="ARBA00023125"/>
    </source>
</evidence>
<reference evidence="12 13" key="1">
    <citation type="journal article" date="2013" name="Nature">
        <title>Insights into bilaterian evolution from three spiralian genomes.</title>
        <authorList>
            <person name="Simakov O."/>
            <person name="Marletaz F."/>
            <person name="Cho S.J."/>
            <person name="Edsinger-Gonzales E."/>
            <person name="Havlak P."/>
            <person name="Hellsten U."/>
            <person name="Kuo D.H."/>
            <person name="Larsson T."/>
            <person name="Lv J."/>
            <person name="Arendt D."/>
            <person name="Savage R."/>
            <person name="Osoegawa K."/>
            <person name="de Jong P."/>
            <person name="Grimwood J."/>
            <person name="Chapman J.A."/>
            <person name="Shapiro H."/>
            <person name="Aerts A."/>
            <person name="Otillar R.P."/>
            <person name="Terry A.Y."/>
            <person name="Boore J.L."/>
            <person name="Grigoriev I.V."/>
            <person name="Lindberg D.R."/>
            <person name="Seaver E.C."/>
            <person name="Weisblat D.A."/>
            <person name="Putnam N.H."/>
            <person name="Rokhsar D.S."/>
        </authorList>
    </citation>
    <scope>NUCLEOTIDE SEQUENCE [LARGE SCALE GENOMIC DNA]</scope>
</reference>
<keyword evidence="7" id="KW-0238">DNA-binding</keyword>
<dbReference type="AlphaFoldDB" id="V3ZZW9"/>
<comment type="similarity">
    <text evidence="2">Belongs to the SNF2/RAD54 helicase family.</text>
</comment>
<dbReference type="InterPro" id="IPR027417">
    <property type="entry name" value="P-loop_NTPase"/>
</dbReference>
<dbReference type="Proteomes" id="UP000030746">
    <property type="component" value="Unassembled WGS sequence"/>
</dbReference>
<dbReference type="Pfam" id="PF00271">
    <property type="entry name" value="Helicase_C"/>
    <property type="match status" value="1"/>
</dbReference>
<dbReference type="InterPro" id="IPR014001">
    <property type="entry name" value="Helicase_ATP-bd"/>
</dbReference>
<keyword evidence="5" id="KW-0347">Helicase</keyword>
<dbReference type="GO" id="GO:0004386">
    <property type="term" value="F:helicase activity"/>
    <property type="evidence" value="ECO:0007669"/>
    <property type="project" value="UniProtKB-KW"/>
</dbReference>
<dbReference type="SMART" id="SM00487">
    <property type="entry name" value="DEXDc"/>
    <property type="match status" value="1"/>
</dbReference>
<dbReference type="SUPFAM" id="SSF52540">
    <property type="entry name" value="P-loop containing nucleoside triphosphate hydrolases"/>
    <property type="match status" value="2"/>
</dbReference>
<feature type="compositionally biased region" description="Low complexity" evidence="9">
    <location>
        <begin position="887"/>
        <end position="905"/>
    </location>
</feature>
<proteinExistence type="inferred from homology"/>
<dbReference type="InterPro" id="IPR049730">
    <property type="entry name" value="SNF2/RAD54-like_C"/>
</dbReference>
<evidence type="ECO:0000256" key="8">
    <source>
        <dbReference type="ARBA" id="ARBA00023242"/>
    </source>
</evidence>
<protein>
    <recommendedName>
        <fullName evidence="14">Helicase ARIP4</fullName>
    </recommendedName>
</protein>
<evidence type="ECO:0000256" key="3">
    <source>
        <dbReference type="ARBA" id="ARBA00022741"/>
    </source>
</evidence>
<accession>V3ZZW9</accession>
<dbReference type="SMART" id="SM00490">
    <property type="entry name" value="HELICc"/>
    <property type="match status" value="1"/>
</dbReference>
<dbReference type="InterPro" id="IPR001650">
    <property type="entry name" value="Helicase_C-like"/>
</dbReference>
<organism evidence="12 13">
    <name type="scientific">Lottia gigantea</name>
    <name type="common">Giant owl limpet</name>
    <dbReference type="NCBI Taxonomy" id="225164"/>
    <lineage>
        <taxon>Eukaryota</taxon>
        <taxon>Metazoa</taxon>
        <taxon>Spiralia</taxon>
        <taxon>Lophotrochozoa</taxon>
        <taxon>Mollusca</taxon>
        <taxon>Gastropoda</taxon>
        <taxon>Patellogastropoda</taxon>
        <taxon>Lottioidea</taxon>
        <taxon>Lottiidae</taxon>
        <taxon>Lottia</taxon>
    </lineage>
</organism>
<dbReference type="GO" id="GO:0003677">
    <property type="term" value="F:DNA binding"/>
    <property type="evidence" value="ECO:0007669"/>
    <property type="project" value="UniProtKB-KW"/>
</dbReference>
<dbReference type="KEGG" id="lgi:LOTGIDRAFT_143498"/>
<name>V3ZZW9_LOTGI</name>
<evidence type="ECO:0008006" key="14">
    <source>
        <dbReference type="Google" id="ProtNLM"/>
    </source>
</evidence>
<evidence type="ECO:0000256" key="1">
    <source>
        <dbReference type="ARBA" id="ARBA00004123"/>
    </source>
</evidence>
<dbReference type="CDD" id="cd18793">
    <property type="entry name" value="SF2_C_SNF"/>
    <property type="match status" value="1"/>
</dbReference>
<dbReference type="Gene3D" id="3.40.50.10810">
    <property type="entry name" value="Tandem AAA-ATPase domain"/>
    <property type="match status" value="1"/>
</dbReference>
<comment type="subcellular location">
    <subcellularLocation>
        <location evidence="1">Nucleus</location>
    </subcellularLocation>
</comment>
<dbReference type="RefSeq" id="XP_009052212.1">
    <property type="nucleotide sequence ID" value="XM_009053964.1"/>
</dbReference>
<evidence type="ECO:0000313" key="12">
    <source>
        <dbReference type="EMBL" id="ESO97098.1"/>
    </source>
</evidence>
<gene>
    <name evidence="12" type="ORF">LOTGIDRAFT_143498</name>
</gene>
<dbReference type="STRING" id="225164.V3ZZW9"/>
<evidence type="ECO:0000256" key="6">
    <source>
        <dbReference type="ARBA" id="ARBA00022840"/>
    </source>
</evidence>
<dbReference type="InterPro" id="IPR044574">
    <property type="entry name" value="ARIP4-like"/>
</dbReference>
<dbReference type="PANTHER" id="PTHR45797">
    <property type="entry name" value="RAD54-LIKE"/>
    <property type="match status" value="1"/>
</dbReference>
<dbReference type="CTD" id="20234700"/>
<keyword evidence="6" id="KW-0067">ATP-binding</keyword>
<dbReference type="HOGENOM" id="CLU_000315_11_1_1"/>
<dbReference type="OMA" id="CATERDA"/>
<dbReference type="InterPro" id="IPR000330">
    <property type="entry name" value="SNF2_N"/>
</dbReference>
<sequence length="905" mass="102462">MLFNIIEVIELSSEDEDEEGVTIVQTEDDLIEEEDMNNAGSHINDDANCPDELGRVLVNLSHPPADPDVFLTPQIARAIKPHQIGGIRFLYDNVVECLERHESTPGFGCILAHSMGLGKTLQMIGFIDIYLRYTKAKKALCIVPINTLQNWMGEFNMWAPEPCVIPPEMLNDVHPRNYKVFLLNDNYKTTAARAKVIAQWKEEGGVLLMGYEMYRLLSSKKTFATKPKKSKKISLEPEIIDVDEEDKNKSLMIDIFGALVNPGPDIIICDEGHRIKNSHAGISQSLKNIKTRRRVVLTGYPLQNNLQEYWCMVDFVRPNFLGTKTEFSNMFERPMSNGLCVDSTDKDLRVMRHRAYVLHSLLEGFVQRRGHAVLNLSLPEKKEYVFMIRMSPIQRALYNRFMSTISDTALGSWANNNPLKSFSVCCKIWNHPDVLHKIVTQRKLDDDDLDLEGNEQGGKKKSKVKDTTDGMITYDWADELMKDYVPGVLEHSGKMVFLNSIIEESLAVGDKLLIFSQSLFTLNLIEEYLSQRNVPRPDMNEKWCKNRSYFRLDGSTSAQEREKLISQFNQPNNDVSWLFLLSTRAGCLGINLIGANRVVVFDASWNPCHDCQAVCRVFRFGQKKNSYIYRLVTDNTLERKIYDRQVSKQKMSDRVIDDLNPDNMRRGTNDLLQYTDRDFPEVEIGEEFKECEDIVMRNVLQKQGKWITELPFTHESLLLDRRELRLSKREKQLAKEGYARDKKMSVSYSRPSYSAFYPNNQGLPILRNQQGMMVNRGGYMRPVASVKPMISTPVPMGLKTGAKGSGLGSNIMRPGVSVHQVITTTEIVLPGSNTATQAGTVNRIPPGQKVLVIKTLKGVYIRTADKKLFAVRSKGLPGPSMAPPGPLNLSSSSLTTLSSTQSTGN</sequence>
<dbReference type="PROSITE" id="PS51194">
    <property type="entry name" value="HELICASE_CTER"/>
    <property type="match status" value="1"/>
</dbReference>
<dbReference type="InterPro" id="IPR038718">
    <property type="entry name" value="SNF2-like_sf"/>
</dbReference>